<dbReference type="InterPro" id="IPR010982">
    <property type="entry name" value="Lambda_DNA-bd_dom_sf"/>
</dbReference>
<evidence type="ECO:0000259" key="3">
    <source>
        <dbReference type="SMART" id="SM00530"/>
    </source>
</evidence>
<dbReference type="InterPro" id="IPR001387">
    <property type="entry name" value="Cro/C1-type_HTH"/>
</dbReference>
<proteinExistence type="predicted"/>
<feature type="region of interest" description="Disordered" evidence="1">
    <location>
        <begin position="157"/>
        <end position="176"/>
    </location>
</feature>
<evidence type="ECO:0000313" key="5">
    <source>
        <dbReference type="Proteomes" id="UP000198280"/>
    </source>
</evidence>
<evidence type="ECO:0000313" key="4">
    <source>
        <dbReference type="EMBL" id="SNS55145.1"/>
    </source>
</evidence>
<dbReference type="Gene3D" id="1.10.260.40">
    <property type="entry name" value="lambda repressor-like DNA-binding domains"/>
    <property type="match status" value="1"/>
</dbReference>
<dbReference type="OrthoDB" id="4334712at2"/>
<dbReference type="EMBL" id="FZOF01000006">
    <property type="protein sequence ID" value="SNS55145.1"/>
    <property type="molecule type" value="Genomic_DNA"/>
</dbReference>
<dbReference type="RefSeq" id="WP_089224390.1">
    <property type="nucleotide sequence ID" value="NZ_FZOF01000006.1"/>
</dbReference>
<keyword evidence="5" id="KW-1185">Reference proteome</keyword>
<evidence type="ECO:0000256" key="2">
    <source>
        <dbReference type="SAM" id="Phobius"/>
    </source>
</evidence>
<dbReference type="AlphaFoldDB" id="A0A239FEG5"/>
<organism evidence="4 5">
    <name type="scientific">Actinacidiphila glaucinigra</name>
    <dbReference type="NCBI Taxonomy" id="235986"/>
    <lineage>
        <taxon>Bacteria</taxon>
        <taxon>Bacillati</taxon>
        <taxon>Actinomycetota</taxon>
        <taxon>Actinomycetes</taxon>
        <taxon>Kitasatosporales</taxon>
        <taxon>Streptomycetaceae</taxon>
        <taxon>Actinacidiphila</taxon>
    </lineage>
</organism>
<dbReference type="Pfam" id="PF13560">
    <property type="entry name" value="HTH_31"/>
    <property type="match status" value="1"/>
</dbReference>
<feature type="compositionally biased region" description="Low complexity" evidence="1">
    <location>
        <begin position="167"/>
        <end position="176"/>
    </location>
</feature>
<dbReference type="SMART" id="SM00530">
    <property type="entry name" value="HTH_XRE"/>
    <property type="match status" value="1"/>
</dbReference>
<keyword evidence="2" id="KW-0472">Membrane</keyword>
<name>A0A239FEG5_9ACTN</name>
<dbReference type="GO" id="GO:0003677">
    <property type="term" value="F:DNA binding"/>
    <property type="evidence" value="ECO:0007669"/>
    <property type="project" value="InterPro"/>
</dbReference>
<keyword evidence="2" id="KW-0812">Transmembrane</keyword>
<reference evidence="4 5" key="1">
    <citation type="submission" date="2017-06" db="EMBL/GenBank/DDBJ databases">
        <authorList>
            <person name="Kim H.J."/>
            <person name="Triplett B.A."/>
        </authorList>
    </citation>
    <scope>NUCLEOTIDE SEQUENCE [LARGE SCALE GENOMIC DNA]</scope>
    <source>
        <strain evidence="4 5">CGMCC 4.1858</strain>
    </source>
</reference>
<keyword evidence="2" id="KW-1133">Transmembrane helix</keyword>
<dbReference type="SUPFAM" id="SSF47413">
    <property type="entry name" value="lambda repressor-like DNA-binding domains"/>
    <property type="match status" value="1"/>
</dbReference>
<gene>
    <name evidence="4" type="ORF">SAMN05216252_106453</name>
</gene>
<evidence type="ECO:0000256" key="1">
    <source>
        <dbReference type="SAM" id="MobiDB-lite"/>
    </source>
</evidence>
<dbReference type="Proteomes" id="UP000198280">
    <property type="component" value="Unassembled WGS sequence"/>
</dbReference>
<sequence length="295" mass="30502">MARWRPLAEDLDPRVREFTEQLRRQVDRGGLSVAALAEATGYSRSSWERYLDGRLLPPRYAVVALAEATGADPAHFTTMWEVTERVWSRAEGRHDVTMEALRIAEARAALGEFGPAPAAAPSPVPAAARGVRRRPVVLFVVGVVAVVLAAAGATALTGGDGDDRARPGPSRSARAAALPAGVKCTGQECTGKDPEGMGCGGGNARTAAAAWVGGAYVEMRYSRVCAAVWARISAGAPGDTVSVTEAGGDGRSQRSRIGRDPAAYTSMLAVRTPGAARACATLTTGPHGCAAPPSG</sequence>
<dbReference type="CDD" id="cd00093">
    <property type="entry name" value="HTH_XRE"/>
    <property type="match status" value="1"/>
</dbReference>
<feature type="domain" description="HTH cro/C1-type" evidence="3">
    <location>
        <begin position="14"/>
        <end position="76"/>
    </location>
</feature>
<feature type="region of interest" description="Disordered" evidence="1">
    <location>
        <begin position="239"/>
        <end position="258"/>
    </location>
</feature>
<accession>A0A239FEG5</accession>
<protein>
    <submittedName>
        <fullName evidence="4">Helix-turn-helix domain-containing protein</fullName>
    </submittedName>
</protein>
<feature type="transmembrane region" description="Helical" evidence="2">
    <location>
        <begin position="136"/>
        <end position="156"/>
    </location>
</feature>
<dbReference type="Pfam" id="PF10901">
    <property type="entry name" value="DUF2690"/>
    <property type="match status" value="1"/>
</dbReference>
<dbReference type="InterPro" id="IPR021224">
    <property type="entry name" value="DUF2690"/>
</dbReference>